<proteinExistence type="predicted"/>
<keyword evidence="5" id="KW-1185">Reference proteome</keyword>
<dbReference type="PROSITE" id="PS51186">
    <property type="entry name" value="GNAT"/>
    <property type="match status" value="1"/>
</dbReference>
<keyword evidence="2" id="KW-0012">Acyltransferase</keyword>
<dbReference type="InterPro" id="IPR050832">
    <property type="entry name" value="Bact_Acetyltransf"/>
</dbReference>
<dbReference type="Proteomes" id="UP000037397">
    <property type="component" value="Unassembled WGS sequence"/>
</dbReference>
<name>A0A0L6CFQ2_9MICO</name>
<evidence type="ECO:0000313" key="4">
    <source>
        <dbReference type="EMBL" id="KNX36519.1"/>
    </source>
</evidence>
<dbReference type="GO" id="GO:0016747">
    <property type="term" value="F:acyltransferase activity, transferring groups other than amino-acyl groups"/>
    <property type="evidence" value="ECO:0007669"/>
    <property type="project" value="InterPro"/>
</dbReference>
<protein>
    <submittedName>
        <fullName evidence="4">GCN5 family acetyltransferase</fullName>
    </submittedName>
</protein>
<dbReference type="InterPro" id="IPR000182">
    <property type="entry name" value="GNAT_dom"/>
</dbReference>
<gene>
    <name evidence="4" type="ORF">VV01_04080</name>
</gene>
<evidence type="ECO:0000259" key="3">
    <source>
        <dbReference type="PROSITE" id="PS51186"/>
    </source>
</evidence>
<dbReference type="EMBL" id="LAIR01000002">
    <property type="protein sequence ID" value="KNX36519.1"/>
    <property type="molecule type" value="Genomic_DNA"/>
</dbReference>
<evidence type="ECO:0000256" key="2">
    <source>
        <dbReference type="ARBA" id="ARBA00023315"/>
    </source>
</evidence>
<dbReference type="PANTHER" id="PTHR43877">
    <property type="entry name" value="AMINOALKYLPHOSPHONATE N-ACETYLTRANSFERASE-RELATED-RELATED"/>
    <property type="match status" value="1"/>
</dbReference>
<accession>A0A0L6CFQ2</accession>
<reference evidence="5" key="1">
    <citation type="submission" date="2015-03" db="EMBL/GenBank/DDBJ databases">
        <title>Luteipulveratus halotolerans sp. nov., a novel actinobacterium (Dermacoccaceae) from Sarawak, Malaysia.</title>
        <authorList>
            <person name="Juboi H."/>
            <person name="Basik A."/>
            <person name="Shamsul S.S."/>
            <person name="Arnold P."/>
            <person name="Schmitt E.K."/>
            <person name="Sanglier J.-J."/>
            <person name="Yeo T."/>
        </authorList>
    </citation>
    <scope>NUCLEOTIDE SEQUENCE [LARGE SCALE GENOMIC DNA]</scope>
    <source>
        <strain evidence="5">C296001</strain>
    </source>
</reference>
<comment type="caution">
    <text evidence="4">The sequence shown here is derived from an EMBL/GenBank/DDBJ whole genome shotgun (WGS) entry which is preliminary data.</text>
</comment>
<evidence type="ECO:0000313" key="5">
    <source>
        <dbReference type="Proteomes" id="UP000037397"/>
    </source>
</evidence>
<keyword evidence="1 4" id="KW-0808">Transferase</keyword>
<dbReference type="SUPFAM" id="SSF55729">
    <property type="entry name" value="Acyl-CoA N-acyltransferases (Nat)"/>
    <property type="match status" value="1"/>
</dbReference>
<evidence type="ECO:0000256" key="1">
    <source>
        <dbReference type="ARBA" id="ARBA00022679"/>
    </source>
</evidence>
<organism evidence="4 5">
    <name type="scientific">Luteipulveratus halotolerans</name>
    <dbReference type="NCBI Taxonomy" id="1631356"/>
    <lineage>
        <taxon>Bacteria</taxon>
        <taxon>Bacillati</taxon>
        <taxon>Actinomycetota</taxon>
        <taxon>Actinomycetes</taxon>
        <taxon>Micrococcales</taxon>
        <taxon>Dermacoccaceae</taxon>
        <taxon>Luteipulveratus</taxon>
    </lineage>
</organism>
<dbReference type="Pfam" id="PF00583">
    <property type="entry name" value="Acetyltransf_1"/>
    <property type="match status" value="1"/>
</dbReference>
<dbReference type="PATRIC" id="fig|1631356.3.peg.749"/>
<dbReference type="PANTHER" id="PTHR43877:SF5">
    <property type="entry name" value="BLL8307 PROTEIN"/>
    <property type="match status" value="1"/>
</dbReference>
<dbReference type="InterPro" id="IPR016181">
    <property type="entry name" value="Acyl_CoA_acyltransferase"/>
</dbReference>
<sequence length="154" mass="16588">MVRADLDDPRLIAFLQAHLADMEPTAPPESRHALDLAALRDPSVRLWAVHGAAGVLATGAVKDLGEGHHELKSMRTDPASRGQGLGSRMVRHLVADARSRGAHRIWLETGSMDFFAPARAMYARAGFVECGPFGSYVPDPLSTFMTLDLVSAGQ</sequence>
<dbReference type="CDD" id="cd04301">
    <property type="entry name" value="NAT_SF"/>
    <property type="match status" value="1"/>
</dbReference>
<dbReference type="Gene3D" id="3.40.630.30">
    <property type="match status" value="1"/>
</dbReference>
<dbReference type="AlphaFoldDB" id="A0A0L6CFQ2"/>
<feature type="domain" description="N-acetyltransferase" evidence="3">
    <location>
        <begin position="1"/>
        <end position="150"/>
    </location>
</feature>
<dbReference type="STRING" id="1631356.VV01_04080"/>